<dbReference type="PANTHER" id="PTHR35580">
    <property type="entry name" value="CELL SURFACE GLYCOPROTEIN (S-LAYER PROTEIN)-LIKE PROTEIN"/>
    <property type="match status" value="1"/>
</dbReference>
<proteinExistence type="predicted"/>
<feature type="domain" description="Secretion system C-terminal sorting" evidence="3">
    <location>
        <begin position="593"/>
        <end position="658"/>
    </location>
</feature>
<reference evidence="4 5" key="1">
    <citation type="submission" date="2018-07" db="EMBL/GenBank/DDBJ databases">
        <title>Chryseobacterium lacus sp. nov., isolated from lake water.</title>
        <authorList>
            <person name="Li C.-M."/>
        </authorList>
    </citation>
    <scope>NUCLEOTIDE SEQUENCE [LARGE SCALE GENOMIC DNA]</scope>
    <source>
        <strain evidence="4 5">YLOS41</strain>
    </source>
</reference>
<keyword evidence="2" id="KW-1133">Transmembrane helix</keyword>
<dbReference type="Pfam" id="PF18962">
    <property type="entry name" value="Por_Secre_tail"/>
    <property type="match status" value="1"/>
</dbReference>
<dbReference type="AlphaFoldDB" id="A0A368N0A5"/>
<keyword evidence="1" id="KW-0732">Signal</keyword>
<dbReference type="OrthoDB" id="9811934at2"/>
<keyword evidence="2" id="KW-0472">Membrane</keyword>
<dbReference type="InterPro" id="IPR011044">
    <property type="entry name" value="Quino_amine_DH_bsu"/>
</dbReference>
<gene>
    <name evidence="4" type="ORF">DQ356_05445</name>
</gene>
<keyword evidence="5" id="KW-1185">Reference proteome</keyword>
<evidence type="ECO:0000256" key="1">
    <source>
        <dbReference type="ARBA" id="ARBA00022729"/>
    </source>
</evidence>
<evidence type="ECO:0000313" key="4">
    <source>
        <dbReference type="EMBL" id="RCU43600.1"/>
    </source>
</evidence>
<accession>A0A368N0A5</accession>
<dbReference type="Proteomes" id="UP000252172">
    <property type="component" value="Unassembled WGS sequence"/>
</dbReference>
<dbReference type="InterPro" id="IPR052918">
    <property type="entry name" value="Motility_Chemotaxis_Reg"/>
</dbReference>
<dbReference type="NCBIfam" id="TIGR04183">
    <property type="entry name" value="Por_Secre_tail"/>
    <property type="match status" value="1"/>
</dbReference>
<evidence type="ECO:0000313" key="5">
    <source>
        <dbReference type="Proteomes" id="UP000252172"/>
    </source>
</evidence>
<dbReference type="SUPFAM" id="SSF50969">
    <property type="entry name" value="YVTN repeat-like/Quinoprotein amine dehydrogenase"/>
    <property type="match status" value="1"/>
</dbReference>
<name>A0A368N0A5_9FLAO</name>
<comment type="caution">
    <text evidence="4">The sequence shown here is derived from an EMBL/GenBank/DDBJ whole genome shotgun (WGS) entry which is preliminary data.</text>
</comment>
<keyword evidence="2" id="KW-0812">Transmembrane</keyword>
<dbReference type="EMBL" id="QPIE01000003">
    <property type="protein sequence ID" value="RCU43600.1"/>
    <property type="molecule type" value="Genomic_DNA"/>
</dbReference>
<organism evidence="4 5">
    <name type="scientific">Chryseobacterium lacus</name>
    <dbReference type="NCBI Taxonomy" id="2058346"/>
    <lineage>
        <taxon>Bacteria</taxon>
        <taxon>Pseudomonadati</taxon>
        <taxon>Bacteroidota</taxon>
        <taxon>Flavobacteriia</taxon>
        <taxon>Flavobacteriales</taxon>
        <taxon>Weeksellaceae</taxon>
        <taxon>Chryseobacterium group</taxon>
        <taxon>Chryseobacterium</taxon>
    </lineage>
</organism>
<protein>
    <submittedName>
        <fullName evidence="4">T9SS C-terminal target domain-containing protein</fullName>
    </submittedName>
</protein>
<sequence>MKFITLVDVVAFSLSIKIKKIMNQKIYIISALFACLILQAQNYTWQWGQYGGGDQGSFGSGFTYTNDESIRDIAVDNNNNYYYLATINPGSPTLNGAPVTNYSSQDLFLFSTDCQGNVRWTRTIGGYNKNEYAWNIEVDNAGGIYMLGYFVNLYGVEAPAVAPIKFDDTTIIPYINTPYADQTTTDPGLKSSYLLKYNTGDGSLAWQQALQGDVSWTTRQADSAIFTMDSAKNIHAILGFRAGTHLNGLITVPSTFTNTYQYYLVKFNYTANTGNVVNMIPQANPLLLPITGEIWAGMFEGKVNLVYDETLNRYYLAGKRMWSDGSFTYTDFSYGGTPFTGDGYLLVFDGSSGTEQWRKEFTMTSNPWNYPDDNVVFNIVKDSTTSDIYIGGYYFIYNKTGSTTFPNNASLGNYSFPYYYTGYNPYVMRINPLGQVLWVAQPTSISTASMEGHKFYKSSLVLNGNEVAFAKGSRGDTWGTYPMVRPQNDDADPLLVRLNKDTGAVIGAHEILSTYGSKDEFTSIAVDNDGNYVVGGFKHGSLFMDPNDGVPELHGNTTSGKSQFFFAKLATSSSCTQMNTAETPVKQTDVVFYPNPVRDILNIKTKEKLTSYEVITADGRLMKQGKFSGNFTIDMSGVATGVYYVKVQGENFATAGKIVKK</sequence>
<evidence type="ECO:0000259" key="3">
    <source>
        <dbReference type="Pfam" id="PF18962"/>
    </source>
</evidence>
<evidence type="ECO:0000256" key="2">
    <source>
        <dbReference type="SAM" id="Phobius"/>
    </source>
</evidence>
<dbReference type="InterPro" id="IPR026444">
    <property type="entry name" value="Secre_tail"/>
</dbReference>
<dbReference type="PANTHER" id="PTHR35580:SF1">
    <property type="entry name" value="PHYTASE-LIKE DOMAIN-CONTAINING PROTEIN"/>
    <property type="match status" value="1"/>
</dbReference>
<feature type="transmembrane region" description="Helical" evidence="2">
    <location>
        <begin position="26"/>
        <end position="45"/>
    </location>
</feature>